<accession>A0A7K3WVV4</accession>
<evidence type="ECO:0000313" key="1">
    <source>
        <dbReference type="EMBL" id="NEN25807.1"/>
    </source>
</evidence>
<dbReference type="RefSeq" id="WP_163287252.1">
    <property type="nucleotide sequence ID" value="NZ_JAAGVY010000084.1"/>
</dbReference>
<proteinExistence type="predicted"/>
<protein>
    <submittedName>
        <fullName evidence="1">Uncharacterized protein</fullName>
    </submittedName>
</protein>
<keyword evidence="2" id="KW-1185">Reference proteome</keyword>
<dbReference type="EMBL" id="JAAGVY010000084">
    <property type="protein sequence ID" value="NEN25807.1"/>
    <property type="molecule type" value="Genomic_DNA"/>
</dbReference>
<sequence length="178" mass="20040">MKIIISIFFSSLLSFSLLGQNGVSVTASGKGIDGIAGIDFGIVFSLVNVETGTIYYSELLSVFKQRYSIIENLPPGKYQIFYFGGSAIVESINNPVHQYFGYFEFEAGKSYYLGSFIAKMKIGKYGHRPIIYTIECDEIPKKVIKTLQKRKLIEKDEEIIKTYPYNADTLIIGAELQR</sequence>
<reference evidence="1 2" key="1">
    <citation type="submission" date="2020-02" db="EMBL/GenBank/DDBJ databases">
        <title>Out from the shadows clarifying the taxonomy of the family Cryomorphaceae and related taxa by utilizing the GTDB taxonomic framework.</title>
        <authorList>
            <person name="Bowman J.P."/>
        </authorList>
    </citation>
    <scope>NUCLEOTIDE SEQUENCE [LARGE SCALE GENOMIC DNA]</scope>
    <source>
        <strain evidence="1 2">QSSC 1-22</strain>
    </source>
</reference>
<evidence type="ECO:0000313" key="2">
    <source>
        <dbReference type="Proteomes" id="UP000486602"/>
    </source>
</evidence>
<comment type="caution">
    <text evidence="1">The sequence shown here is derived from an EMBL/GenBank/DDBJ whole genome shotgun (WGS) entry which is preliminary data.</text>
</comment>
<name>A0A7K3WVV4_9FLAO</name>
<dbReference type="Proteomes" id="UP000486602">
    <property type="component" value="Unassembled WGS sequence"/>
</dbReference>
<organism evidence="1 2">
    <name type="scientific">Cryomorpha ignava</name>
    <dbReference type="NCBI Taxonomy" id="101383"/>
    <lineage>
        <taxon>Bacteria</taxon>
        <taxon>Pseudomonadati</taxon>
        <taxon>Bacteroidota</taxon>
        <taxon>Flavobacteriia</taxon>
        <taxon>Flavobacteriales</taxon>
        <taxon>Cryomorphaceae</taxon>
        <taxon>Cryomorpha</taxon>
    </lineage>
</organism>
<dbReference type="AlphaFoldDB" id="A0A7K3WVV4"/>
<gene>
    <name evidence="1" type="ORF">G3O08_20160</name>
</gene>